<organism evidence="1">
    <name type="scientific">Arundo donax</name>
    <name type="common">Giant reed</name>
    <name type="synonym">Donax arundinaceus</name>
    <dbReference type="NCBI Taxonomy" id="35708"/>
    <lineage>
        <taxon>Eukaryota</taxon>
        <taxon>Viridiplantae</taxon>
        <taxon>Streptophyta</taxon>
        <taxon>Embryophyta</taxon>
        <taxon>Tracheophyta</taxon>
        <taxon>Spermatophyta</taxon>
        <taxon>Magnoliopsida</taxon>
        <taxon>Liliopsida</taxon>
        <taxon>Poales</taxon>
        <taxon>Poaceae</taxon>
        <taxon>PACMAD clade</taxon>
        <taxon>Arundinoideae</taxon>
        <taxon>Arundineae</taxon>
        <taxon>Arundo</taxon>
    </lineage>
</organism>
<accession>A0A0A9E024</accession>
<evidence type="ECO:0000313" key="1">
    <source>
        <dbReference type="EMBL" id="JAD91275.1"/>
    </source>
</evidence>
<name>A0A0A9E024_ARUDO</name>
<dbReference type="AlphaFoldDB" id="A0A0A9E024"/>
<reference evidence="1" key="1">
    <citation type="submission" date="2014-09" db="EMBL/GenBank/DDBJ databases">
        <authorList>
            <person name="Magalhaes I.L.F."/>
            <person name="Oliveira U."/>
            <person name="Santos F.R."/>
            <person name="Vidigal T.H.D.A."/>
            <person name="Brescovit A.D."/>
            <person name="Santos A.J."/>
        </authorList>
    </citation>
    <scope>NUCLEOTIDE SEQUENCE</scope>
    <source>
        <tissue evidence="1">Shoot tissue taken approximately 20 cm above the soil surface</tissue>
    </source>
</reference>
<sequence>MHLHRELMSRLGLCHPLDPLVTQELQVIPLEMFLTH</sequence>
<proteinExistence type="predicted"/>
<protein>
    <submittedName>
        <fullName evidence="1">Uncharacterized protein</fullName>
    </submittedName>
</protein>
<reference evidence="1" key="2">
    <citation type="journal article" date="2015" name="Data Brief">
        <title>Shoot transcriptome of the giant reed, Arundo donax.</title>
        <authorList>
            <person name="Barrero R.A."/>
            <person name="Guerrero F.D."/>
            <person name="Moolhuijzen P."/>
            <person name="Goolsby J.A."/>
            <person name="Tidwell J."/>
            <person name="Bellgard S.E."/>
            <person name="Bellgard M.I."/>
        </authorList>
    </citation>
    <scope>NUCLEOTIDE SEQUENCE</scope>
    <source>
        <tissue evidence="1">Shoot tissue taken approximately 20 cm above the soil surface</tissue>
    </source>
</reference>
<dbReference type="EMBL" id="GBRH01206620">
    <property type="protein sequence ID" value="JAD91275.1"/>
    <property type="molecule type" value="Transcribed_RNA"/>
</dbReference>